<evidence type="ECO:0000313" key="8">
    <source>
        <dbReference type="Proteomes" id="UP000886752"/>
    </source>
</evidence>
<dbReference type="Proteomes" id="UP000886752">
    <property type="component" value="Unassembled WGS sequence"/>
</dbReference>
<feature type="domain" description="ABC transporter" evidence="6">
    <location>
        <begin position="26"/>
        <end position="278"/>
    </location>
</feature>
<dbReference type="GO" id="GO:0016887">
    <property type="term" value="F:ATP hydrolysis activity"/>
    <property type="evidence" value="ECO:0007669"/>
    <property type="project" value="InterPro"/>
</dbReference>
<dbReference type="InterPro" id="IPR003593">
    <property type="entry name" value="AAA+_ATPase"/>
</dbReference>
<dbReference type="InterPro" id="IPR003439">
    <property type="entry name" value="ABC_transporter-like_ATP-bd"/>
</dbReference>
<gene>
    <name evidence="7" type="ORF">H9894_11080</name>
</gene>
<proteinExistence type="inferred from homology"/>
<evidence type="ECO:0000256" key="3">
    <source>
        <dbReference type="ARBA" id="ARBA00022741"/>
    </source>
</evidence>
<dbReference type="Pfam" id="PF00005">
    <property type="entry name" value="ABC_tran"/>
    <property type="match status" value="2"/>
</dbReference>
<dbReference type="GO" id="GO:0055085">
    <property type="term" value="P:transmembrane transport"/>
    <property type="evidence" value="ECO:0007669"/>
    <property type="project" value="UniProtKB-ARBA"/>
</dbReference>
<dbReference type="AlphaFoldDB" id="A0A9D1PZC9"/>
<dbReference type="SMART" id="SM00382">
    <property type="entry name" value="AAA"/>
    <property type="match status" value="2"/>
</dbReference>
<feature type="compositionally biased region" description="Low complexity" evidence="5">
    <location>
        <begin position="320"/>
        <end position="338"/>
    </location>
</feature>
<keyword evidence="2" id="KW-0813">Transport</keyword>
<dbReference type="CDD" id="cd03257">
    <property type="entry name" value="ABC_NikE_OppD_transporters"/>
    <property type="match status" value="2"/>
</dbReference>
<evidence type="ECO:0000313" key="7">
    <source>
        <dbReference type="EMBL" id="HIW01710.1"/>
    </source>
</evidence>
<reference evidence="7" key="2">
    <citation type="submission" date="2021-04" db="EMBL/GenBank/DDBJ databases">
        <authorList>
            <person name="Gilroy R."/>
        </authorList>
    </citation>
    <scope>NUCLEOTIDE SEQUENCE</scope>
    <source>
        <strain evidence="7">ChiHecec2B26-446</strain>
    </source>
</reference>
<sequence>MNVFRTVPAAGTEGEACLLHRNEALLQVQDLCLRTKENDPLLSNINLSLARGQCLGIAGASGSGKTLLCRAILGLVPHGLEATGKVFFESCSMLASPADKAHAKARAEKVRALRGTGIAFITQHGQTAFDPLATLGTQMSRLVRERCGLTRQAARERIEEALAEVDLPGSVFSAYPHQLSGGMLQRCMIALCCTLKARLVVADEPTTALDAVSQSLVLQRLDVLRRRNMGLILVSHDLGVLQTLADRVLVLQDGRCVEEGPASRLFQAPEQESTRHMVRTRLLLSRPHARALHDDRPDVPDVPDWPDFSDRRAGTGSRETGAAATAPTSVPAPASGPVSDPAAVQPLLRLSAVGISFPIPGKGLLCRNRRRPILHDITFDLARGSILGLLGPSGSGKTTLARLILGLDKPDCGSIELDGQPVARWRKSHPGRMSVVFQDYTTSVHPGCTVAGILAEGFCAAGRKAGAADVAACLAEVGLASHLAARLPHQLSGGQLQRVCLARALVTRPDLLVFDEALNALDAGTQVEMALLVRRLCHQAACLFITHDVQLATLVCDRIMVLQDGHVTDLVDTRDLGRSPSPQLASLLQAALEFRSGFEADGAPEISAVSSGRRLPWPSADLSVGLSARPSCGLPGQTPCS</sequence>
<protein>
    <submittedName>
        <fullName evidence="7">ATP-binding cassette domain-containing protein</fullName>
    </submittedName>
</protein>
<dbReference type="SUPFAM" id="SSF52540">
    <property type="entry name" value="P-loop containing nucleoside triphosphate hydrolases"/>
    <property type="match status" value="2"/>
</dbReference>
<organism evidence="7 8">
    <name type="scientific">Candidatus Desulfovibrio intestinipullorum</name>
    <dbReference type="NCBI Taxonomy" id="2838536"/>
    <lineage>
        <taxon>Bacteria</taxon>
        <taxon>Pseudomonadati</taxon>
        <taxon>Thermodesulfobacteriota</taxon>
        <taxon>Desulfovibrionia</taxon>
        <taxon>Desulfovibrionales</taxon>
        <taxon>Desulfovibrionaceae</taxon>
        <taxon>Desulfovibrio</taxon>
    </lineage>
</organism>
<evidence type="ECO:0000256" key="5">
    <source>
        <dbReference type="SAM" id="MobiDB-lite"/>
    </source>
</evidence>
<dbReference type="InterPro" id="IPR027417">
    <property type="entry name" value="P-loop_NTPase"/>
</dbReference>
<dbReference type="PROSITE" id="PS50893">
    <property type="entry name" value="ABC_TRANSPORTER_2"/>
    <property type="match status" value="2"/>
</dbReference>
<comment type="caution">
    <text evidence="7">The sequence shown here is derived from an EMBL/GenBank/DDBJ whole genome shotgun (WGS) entry which is preliminary data.</text>
</comment>
<reference evidence="7" key="1">
    <citation type="journal article" date="2021" name="PeerJ">
        <title>Extensive microbial diversity within the chicken gut microbiome revealed by metagenomics and culture.</title>
        <authorList>
            <person name="Gilroy R."/>
            <person name="Ravi A."/>
            <person name="Getino M."/>
            <person name="Pursley I."/>
            <person name="Horton D.L."/>
            <person name="Alikhan N.F."/>
            <person name="Baker D."/>
            <person name="Gharbi K."/>
            <person name="Hall N."/>
            <person name="Watson M."/>
            <person name="Adriaenssens E.M."/>
            <person name="Foster-Nyarko E."/>
            <person name="Jarju S."/>
            <person name="Secka A."/>
            <person name="Antonio M."/>
            <person name="Oren A."/>
            <person name="Chaudhuri R.R."/>
            <person name="La Ragione R."/>
            <person name="Hildebrand F."/>
            <person name="Pallen M.J."/>
        </authorList>
    </citation>
    <scope>NUCLEOTIDE SEQUENCE</scope>
    <source>
        <strain evidence="7">ChiHecec2B26-446</strain>
    </source>
</reference>
<accession>A0A9D1PZC9</accession>
<feature type="domain" description="ABC transporter" evidence="6">
    <location>
        <begin position="348"/>
        <end position="589"/>
    </location>
</feature>
<evidence type="ECO:0000256" key="2">
    <source>
        <dbReference type="ARBA" id="ARBA00022448"/>
    </source>
</evidence>
<name>A0A9D1PZC9_9BACT</name>
<dbReference type="PANTHER" id="PTHR43776:SF7">
    <property type="entry name" value="D,D-DIPEPTIDE TRANSPORT ATP-BINDING PROTEIN DDPF-RELATED"/>
    <property type="match status" value="1"/>
</dbReference>
<keyword evidence="4 7" id="KW-0067">ATP-binding</keyword>
<dbReference type="InterPro" id="IPR050319">
    <property type="entry name" value="ABC_transp_ATP-bind"/>
</dbReference>
<dbReference type="Gene3D" id="3.40.50.300">
    <property type="entry name" value="P-loop containing nucleotide triphosphate hydrolases"/>
    <property type="match status" value="2"/>
</dbReference>
<evidence type="ECO:0000259" key="6">
    <source>
        <dbReference type="PROSITE" id="PS50893"/>
    </source>
</evidence>
<dbReference type="InterPro" id="IPR017871">
    <property type="entry name" value="ABC_transporter-like_CS"/>
</dbReference>
<evidence type="ECO:0000256" key="1">
    <source>
        <dbReference type="ARBA" id="ARBA00005417"/>
    </source>
</evidence>
<keyword evidence="3" id="KW-0547">Nucleotide-binding</keyword>
<feature type="region of interest" description="Disordered" evidence="5">
    <location>
        <begin position="292"/>
        <end position="338"/>
    </location>
</feature>
<dbReference type="PROSITE" id="PS00211">
    <property type="entry name" value="ABC_TRANSPORTER_1"/>
    <property type="match status" value="1"/>
</dbReference>
<dbReference type="GO" id="GO:0005524">
    <property type="term" value="F:ATP binding"/>
    <property type="evidence" value="ECO:0007669"/>
    <property type="project" value="UniProtKB-KW"/>
</dbReference>
<dbReference type="PANTHER" id="PTHR43776">
    <property type="entry name" value="TRANSPORT ATP-BINDING PROTEIN"/>
    <property type="match status" value="1"/>
</dbReference>
<comment type="similarity">
    <text evidence="1">Belongs to the ABC transporter superfamily.</text>
</comment>
<dbReference type="EMBL" id="DXHV01000087">
    <property type="protein sequence ID" value="HIW01710.1"/>
    <property type="molecule type" value="Genomic_DNA"/>
</dbReference>
<evidence type="ECO:0000256" key="4">
    <source>
        <dbReference type="ARBA" id="ARBA00022840"/>
    </source>
</evidence>